<name>A0ABV9NR72_9BACI</name>
<keyword evidence="2" id="KW-1185">Reference proteome</keyword>
<dbReference type="Proteomes" id="UP001595896">
    <property type="component" value="Unassembled WGS sequence"/>
</dbReference>
<comment type="caution">
    <text evidence="1">The sequence shown here is derived from an EMBL/GenBank/DDBJ whole genome shotgun (WGS) entry which is preliminary data.</text>
</comment>
<gene>
    <name evidence="1" type="ORF">ACFO4L_01135</name>
</gene>
<dbReference type="RefSeq" id="WP_377907802.1">
    <property type="nucleotide sequence ID" value="NZ_JBHSGK010000003.1"/>
</dbReference>
<dbReference type="Gene3D" id="3.30.530.20">
    <property type="match status" value="1"/>
</dbReference>
<evidence type="ECO:0008006" key="3">
    <source>
        <dbReference type="Google" id="ProtNLM"/>
    </source>
</evidence>
<proteinExistence type="predicted"/>
<protein>
    <recommendedName>
        <fullName evidence="3">Polyketide cyclase / dehydrase and lipid transport</fullName>
    </recommendedName>
</protein>
<dbReference type="EMBL" id="JBHSGK010000003">
    <property type="protein sequence ID" value="MFC4735175.1"/>
    <property type="molecule type" value="Genomic_DNA"/>
</dbReference>
<organism evidence="1 2">
    <name type="scientific">Bacillus daqingensis</name>
    <dbReference type="NCBI Taxonomy" id="872396"/>
    <lineage>
        <taxon>Bacteria</taxon>
        <taxon>Bacillati</taxon>
        <taxon>Bacillota</taxon>
        <taxon>Bacilli</taxon>
        <taxon>Bacillales</taxon>
        <taxon>Bacillaceae</taxon>
        <taxon>Bacillus</taxon>
    </lineage>
</organism>
<dbReference type="SUPFAM" id="SSF55961">
    <property type="entry name" value="Bet v1-like"/>
    <property type="match status" value="1"/>
</dbReference>
<evidence type="ECO:0000313" key="2">
    <source>
        <dbReference type="Proteomes" id="UP001595896"/>
    </source>
</evidence>
<sequence length="143" mass="16302">MDTHTFSILIQADKREIWNVLWEDTSFRDWANLIDEGTYMKGKLEENGEVEFISAVNGYGVTSLVEELRPHEYVRFHHQADTQDSGSDVRADEWTGGTESYLLEESKEGVTLSMTLTIPAHQLPLFSDRVPKALTRIKELAEA</sequence>
<accession>A0ABV9NR72</accession>
<evidence type="ECO:0000313" key="1">
    <source>
        <dbReference type="EMBL" id="MFC4735175.1"/>
    </source>
</evidence>
<reference evidence="2" key="1">
    <citation type="journal article" date="2019" name="Int. J. Syst. Evol. Microbiol.">
        <title>The Global Catalogue of Microorganisms (GCM) 10K type strain sequencing project: providing services to taxonomists for standard genome sequencing and annotation.</title>
        <authorList>
            <consortium name="The Broad Institute Genomics Platform"/>
            <consortium name="The Broad Institute Genome Sequencing Center for Infectious Disease"/>
            <person name="Wu L."/>
            <person name="Ma J."/>
        </authorList>
    </citation>
    <scope>NUCLEOTIDE SEQUENCE [LARGE SCALE GENOMIC DNA]</scope>
    <source>
        <strain evidence="2">JCM 12165</strain>
    </source>
</reference>
<dbReference type="InterPro" id="IPR023393">
    <property type="entry name" value="START-like_dom_sf"/>
</dbReference>